<dbReference type="InterPro" id="IPR036388">
    <property type="entry name" value="WH-like_DNA-bd_sf"/>
</dbReference>
<dbReference type="Proteomes" id="UP001501591">
    <property type="component" value="Unassembled WGS sequence"/>
</dbReference>
<dbReference type="PANTHER" id="PTHR23131">
    <property type="entry name" value="ENDORIBONUCLEASE LACTB2"/>
    <property type="match status" value="1"/>
</dbReference>
<evidence type="ECO:0000313" key="3">
    <source>
        <dbReference type="Proteomes" id="UP001501591"/>
    </source>
</evidence>
<organism evidence="2 3">
    <name type="scientific">Microbacterium soli</name>
    <dbReference type="NCBI Taxonomy" id="446075"/>
    <lineage>
        <taxon>Bacteria</taxon>
        <taxon>Bacillati</taxon>
        <taxon>Actinomycetota</taxon>
        <taxon>Actinomycetes</taxon>
        <taxon>Micrococcales</taxon>
        <taxon>Microbacteriaceae</taxon>
        <taxon>Microbacterium</taxon>
    </lineage>
</organism>
<sequence length="370" mass="41364">MTAAAPSAAGRHQHEAWRERRVPPVERIRPGLWSLPIVIPDSPLRYVIVYAIELPDGVALVDSGWPHDESWRALESGLESTGFAVEDVRYVLITHSHTDHHGLTQRIKERSGAVVAMHAVEREVIREIDAGLPGAAAAGTAWLRDRGASPGQLATMHEQMAHGSTPDFDAVLPDVVIQDGDRPLPGRPDVVALWTPGHTRGHLCFLLENDRILLSGDHVLPRITPHVTRPAFVPLDPALTTYLDSLRRMLELDVDEVLPAHEYRFSDLPSRIGTMLDHHEERFLEILDAVRAGARTTWEVAERISWSRGWEATSGFMRQTALAETYTHLKHLEAEGRVRQASSHPDAWVIDDGARPVEHLRTMRQQLLRG</sequence>
<dbReference type="Pfam" id="PF00753">
    <property type="entry name" value="Lactamase_B"/>
    <property type="match status" value="1"/>
</dbReference>
<dbReference type="InterPro" id="IPR036866">
    <property type="entry name" value="RibonucZ/Hydroxyglut_hydro"/>
</dbReference>
<dbReference type="EMBL" id="BAABCP010000002">
    <property type="protein sequence ID" value="GAA3947198.1"/>
    <property type="molecule type" value="Genomic_DNA"/>
</dbReference>
<dbReference type="PANTHER" id="PTHR23131:SF4">
    <property type="entry name" value="METALLO-BETA-LACTAMASE SUPERFAMILY POTEIN"/>
    <property type="match status" value="1"/>
</dbReference>
<protein>
    <submittedName>
        <fullName evidence="2">MBL fold metallo-hydrolase</fullName>
    </submittedName>
</protein>
<comment type="caution">
    <text evidence="2">The sequence shown here is derived from an EMBL/GenBank/DDBJ whole genome shotgun (WGS) entry which is preliminary data.</text>
</comment>
<gene>
    <name evidence="2" type="ORF">GCM10022383_26270</name>
</gene>
<reference evidence="3" key="1">
    <citation type="journal article" date="2019" name="Int. J. Syst. Evol. Microbiol.">
        <title>The Global Catalogue of Microorganisms (GCM) 10K type strain sequencing project: providing services to taxonomists for standard genome sequencing and annotation.</title>
        <authorList>
            <consortium name="The Broad Institute Genomics Platform"/>
            <consortium name="The Broad Institute Genome Sequencing Center for Infectious Disease"/>
            <person name="Wu L."/>
            <person name="Ma J."/>
        </authorList>
    </citation>
    <scope>NUCLEOTIDE SEQUENCE [LARGE SCALE GENOMIC DNA]</scope>
    <source>
        <strain evidence="3">JCM 17024</strain>
    </source>
</reference>
<proteinExistence type="predicted"/>
<feature type="domain" description="Metallo-beta-lactamase" evidence="1">
    <location>
        <begin position="46"/>
        <end position="261"/>
    </location>
</feature>
<accession>A0ABP7NHD9</accession>
<dbReference type="InterPro" id="IPR001279">
    <property type="entry name" value="Metallo-B-lactamas"/>
</dbReference>
<keyword evidence="3" id="KW-1185">Reference proteome</keyword>
<dbReference type="SUPFAM" id="SSF56281">
    <property type="entry name" value="Metallo-hydrolase/oxidoreductase"/>
    <property type="match status" value="1"/>
</dbReference>
<name>A0ABP7NHD9_9MICO</name>
<dbReference type="Gene3D" id="3.60.15.10">
    <property type="entry name" value="Ribonuclease Z/Hydroxyacylglutathione hydrolase-like"/>
    <property type="match status" value="1"/>
</dbReference>
<dbReference type="InterPro" id="IPR050662">
    <property type="entry name" value="Sec-metab_biosynth-thioest"/>
</dbReference>
<evidence type="ECO:0000313" key="2">
    <source>
        <dbReference type="EMBL" id="GAA3947198.1"/>
    </source>
</evidence>
<dbReference type="RefSeq" id="WP_344820158.1">
    <property type="nucleotide sequence ID" value="NZ_BAABCP010000002.1"/>
</dbReference>
<dbReference type="Gene3D" id="1.10.10.10">
    <property type="entry name" value="Winged helix-like DNA-binding domain superfamily/Winged helix DNA-binding domain"/>
    <property type="match status" value="1"/>
</dbReference>
<dbReference type="SMART" id="SM00849">
    <property type="entry name" value="Lactamase_B"/>
    <property type="match status" value="1"/>
</dbReference>
<evidence type="ECO:0000259" key="1">
    <source>
        <dbReference type="SMART" id="SM00849"/>
    </source>
</evidence>